<evidence type="ECO:0000313" key="5">
    <source>
        <dbReference type="Proteomes" id="UP001172055"/>
    </source>
</evidence>
<feature type="domain" description="UspA" evidence="3">
    <location>
        <begin position="5"/>
        <end position="145"/>
    </location>
</feature>
<comment type="similarity">
    <text evidence="1 2">Belongs to the universal stress protein A family.</text>
</comment>
<dbReference type="SUPFAM" id="SSF52402">
    <property type="entry name" value="Adenine nucleotide alpha hydrolases-like"/>
    <property type="match status" value="1"/>
</dbReference>
<protein>
    <recommendedName>
        <fullName evidence="2">Universal stress protein</fullName>
    </recommendedName>
</protein>
<dbReference type="PIRSF" id="PIRSF006276">
    <property type="entry name" value="UspA"/>
    <property type="match status" value="1"/>
</dbReference>
<dbReference type="EMBL" id="JAUJWV010000004">
    <property type="protein sequence ID" value="MDN7243541.1"/>
    <property type="molecule type" value="Genomic_DNA"/>
</dbReference>
<sequence>MTLAYKQILVAVDGSKEAEFAYKKSVQIAKRNNATLNLIFVIDSPTYSTVEAAFDPAIERDAVLFGEELLGNYSKEAEAAGVQHINPIIASGSPKALIAREYPKKLGADLIICGATGLNAIQRFLIGSVTDYILRNSPCDVLVVRTEEHAEANA</sequence>
<evidence type="ECO:0000256" key="2">
    <source>
        <dbReference type="PIRNR" id="PIRNR006276"/>
    </source>
</evidence>
<evidence type="ECO:0000256" key="1">
    <source>
        <dbReference type="ARBA" id="ARBA00008791"/>
    </source>
</evidence>
<comment type="caution">
    <text evidence="4">The sequence shown here is derived from an EMBL/GenBank/DDBJ whole genome shotgun (WGS) entry which is preliminary data.</text>
</comment>
<dbReference type="RefSeq" id="WP_301724949.1">
    <property type="nucleotide sequence ID" value="NZ_JAUJWV010000004.1"/>
</dbReference>
<keyword evidence="5" id="KW-1185">Reference proteome</keyword>
<organism evidence="4 5">
    <name type="scientific">Planococcus shixiaomingii</name>
    <dbReference type="NCBI Taxonomy" id="3058393"/>
    <lineage>
        <taxon>Bacteria</taxon>
        <taxon>Bacillati</taxon>
        <taxon>Bacillota</taxon>
        <taxon>Bacilli</taxon>
        <taxon>Bacillales</taxon>
        <taxon>Caryophanaceae</taxon>
        <taxon>Planococcus</taxon>
    </lineage>
</organism>
<name>A0ABT8N6M7_9BACL</name>
<evidence type="ECO:0000259" key="3">
    <source>
        <dbReference type="Pfam" id="PF00582"/>
    </source>
</evidence>
<dbReference type="InterPro" id="IPR014729">
    <property type="entry name" value="Rossmann-like_a/b/a_fold"/>
</dbReference>
<dbReference type="Proteomes" id="UP001172055">
    <property type="component" value="Unassembled WGS sequence"/>
</dbReference>
<gene>
    <name evidence="4" type="ORF">QWY14_17260</name>
</gene>
<evidence type="ECO:0000313" key="4">
    <source>
        <dbReference type="EMBL" id="MDN7243541.1"/>
    </source>
</evidence>
<keyword evidence="2" id="KW-0963">Cytoplasm</keyword>
<dbReference type="CDD" id="cd00293">
    <property type="entry name" value="USP-like"/>
    <property type="match status" value="1"/>
</dbReference>
<proteinExistence type="inferred from homology"/>
<dbReference type="PRINTS" id="PR01438">
    <property type="entry name" value="UNVRSLSTRESS"/>
</dbReference>
<dbReference type="Gene3D" id="3.40.50.620">
    <property type="entry name" value="HUPs"/>
    <property type="match status" value="1"/>
</dbReference>
<comment type="subcellular location">
    <subcellularLocation>
        <location evidence="2">Cytoplasm</location>
    </subcellularLocation>
</comment>
<accession>A0ABT8N6M7</accession>
<dbReference type="InterPro" id="IPR006016">
    <property type="entry name" value="UspA"/>
</dbReference>
<reference evidence="4 5" key="1">
    <citation type="submission" date="2023-06" db="EMBL/GenBank/DDBJ databases">
        <title>Novel species in genus Planococcus.</title>
        <authorList>
            <person name="Ning S."/>
        </authorList>
    </citation>
    <scope>NUCLEOTIDE SEQUENCE [LARGE SCALE GENOMIC DNA]</scope>
    <source>
        <strain evidence="4 5">N028</strain>
    </source>
</reference>
<dbReference type="PANTHER" id="PTHR46268">
    <property type="entry name" value="STRESS RESPONSE PROTEIN NHAX"/>
    <property type="match status" value="1"/>
</dbReference>
<dbReference type="InterPro" id="IPR006015">
    <property type="entry name" value="Universal_stress_UspA"/>
</dbReference>
<dbReference type="PANTHER" id="PTHR46268:SF6">
    <property type="entry name" value="UNIVERSAL STRESS PROTEIN UP12"/>
    <property type="match status" value="1"/>
</dbReference>
<dbReference type="Pfam" id="PF00582">
    <property type="entry name" value="Usp"/>
    <property type="match status" value="1"/>
</dbReference>